<dbReference type="EMBL" id="DAAUQX010000060">
    <property type="protein sequence ID" value="HAF2130369.1"/>
    <property type="molecule type" value="Genomic_DNA"/>
</dbReference>
<protein>
    <submittedName>
        <fullName evidence="2">Uncharacterized protein</fullName>
    </submittedName>
</protein>
<proteinExistence type="predicted"/>
<gene>
    <name evidence="2" type="ORF">G9F27_004657</name>
</gene>
<reference evidence="2" key="1">
    <citation type="journal article" date="2018" name="Genome Biol.">
        <title>SKESA: strategic k-mer extension for scrupulous assemblies.</title>
        <authorList>
            <person name="Souvorov A."/>
            <person name="Agarwala R."/>
            <person name="Lipman D.J."/>
        </authorList>
    </citation>
    <scope>NUCLEOTIDE SEQUENCE</scope>
    <source>
        <strain evidence="2">MA.CK_00/00001968</strain>
    </source>
</reference>
<feature type="coiled-coil region" evidence="1">
    <location>
        <begin position="24"/>
        <end position="55"/>
    </location>
</feature>
<organism evidence="2">
    <name type="scientific">Salmonella enterica</name>
    <name type="common">Salmonella choleraesuis</name>
    <dbReference type="NCBI Taxonomy" id="28901"/>
    <lineage>
        <taxon>Bacteria</taxon>
        <taxon>Pseudomonadati</taxon>
        <taxon>Pseudomonadota</taxon>
        <taxon>Gammaproteobacteria</taxon>
        <taxon>Enterobacterales</taxon>
        <taxon>Enterobacteriaceae</taxon>
        <taxon>Salmonella</taxon>
    </lineage>
</organism>
<evidence type="ECO:0000256" key="1">
    <source>
        <dbReference type="SAM" id="Coils"/>
    </source>
</evidence>
<evidence type="ECO:0000313" key="2">
    <source>
        <dbReference type="EMBL" id="HAF2130369.1"/>
    </source>
</evidence>
<dbReference type="AlphaFoldDB" id="A0A743SPD2"/>
<reference evidence="2" key="2">
    <citation type="submission" date="2020-02" db="EMBL/GenBank/DDBJ databases">
        <authorList>
            <consortium name="NCBI Pathogen Detection Project"/>
        </authorList>
    </citation>
    <scope>NUCLEOTIDE SEQUENCE</scope>
    <source>
        <strain evidence="2">MA.CK_00/00001968</strain>
    </source>
</reference>
<name>A0A743SPD2_SALER</name>
<keyword evidence="1" id="KW-0175">Coiled coil</keyword>
<comment type="caution">
    <text evidence="2">The sequence shown here is derived from an EMBL/GenBank/DDBJ whole genome shotgun (WGS) entry which is preliminary data.</text>
</comment>
<sequence length="139" mass="15793">MKNLIDKEQIDELISRLKECASVYKHMLIECADLIEELNQENDELRAQIAKHQTTDYQSLDDLSVKSIIAFHDNHFISGDRVRLKHRPDITGTIGGYAAFWLMHGSVIAYHVLLDHLDESIPIVTTALEPLPDADDAKQ</sequence>
<accession>A0A743SPD2</accession>